<dbReference type="InterPro" id="IPR001878">
    <property type="entry name" value="Znf_CCHC"/>
</dbReference>
<name>A0A151QUT5_CAJCA</name>
<keyword evidence="5" id="KW-1185">Reference proteome</keyword>
<dbReference type="PROSITE" id="PS50158">
    <property type="entry name" value="ZF_CCHC"/>
    <property type="match status" value="1"/>
</dbReference>
<gene>
    <name evidence="4" type="ORF">KK1_045018</name>
</gene>
<evidence type="ECO:0000259" key="3">
    <source>
        <dbReference type="PROSITE" id="PS50158"/>
    </source>
</evidence>
<evidence type="ECO:0000313" key="4">
    <source>
        <dbReference type="EMBL" id="KYP34060.1"/>
    </source>
</evidence>
<evidence type="ECO:0000313" key="5">
    <source>
        <dbReference type="Proteomes" id="UP000075243"/>
    </source>
</evidence>
<dbReference type="InterPro" id="IPR025558">
    <property type="entry name" value="DUF4283"/>
</dbReference>
<dbReference type="InterPro" id="IPR025836">
    <property type="entry name" value="Zn_knuckle_CX2CX4HX4C"/>
</dbReference>
<keyword evidence="1" id="KW-0479">Metal-binding</keyword>
<evidence type="ECO:0000256" key="1">
    <source>
        <dbReference type="PROSITE-ProRule" id="PRU00047"/>
    </source>
</evidence>
<feature type="region of interest" description="Disordered" evidence="2">
    <location>
        <begin position="255"/>
        <end position="276"/>
    </location>
</feature>
<feature type="compositionally biased region" description="Basic and acidic residues" evidence="2">
    <location>
        <begin position="260"/>
        <end position="276"/>
    </location>
</feature>
<organism evidence="4 5">
    <name type="scientific">Cajanus cajan</name>
    <name type="common">Pigeon pea</name>
    <name type="synonym">Cajanus indicus</name>
    <dbReference type="NCBI Taxonomy" id="3821"/>
    <lineage>
        <taxon>Eukaryota</taxon>
        <taxon>Viridiplantae</taxon>
        <taxon>Streptophyta</taxon>
        <taxon>Embryophyta</taxon>
        <taxon>Tracheophyta</taxon>
        <taxon>Spermatophyta</taxon>
        <taxon>Magnoliopsida</taxon>
        <taxon>eudicotyledons</taxon>
        <taxon>Gunneridae</taxon>
        <taxon>Pentapetalae</taxon>
        <taxon>rosids</taxon>
        <taxon>fabids</taxon>
        <taxon>Fabales</taxon>
        <taxon>Fabaceae</taxon>
        <taxon>Papilionoideae</taxon>
        <taxon>50 kb inversion clade</taxon>
        <taxon>NPAAA clade</taxon>
        <taxon>indigoferoid/millettioid clade</taxon>
        <taxon>Phaseoleae</taxon>
        <taxon>Cajanus</taxon>
    </lineage>
</organism>
<keyword evidence="1" id="KW-0862">Zinc</keyword>
<dbReference type="AlphaFoldDB" id="A0A151QUT5"/>
<protein>
    <submittedName>
        <fullName evidence="4">Uncharacterized protein At4g02000 family</fullName>
    </submittedName>
</protein>
<dbReference type="PANTHER" id="PTHR31286:SF153">
    <property type="entry name" value="DUF4283 DOMAIN PROTEIN"/>
    <property type="match status" value="1"/>
</dbReference>
<proteinExistence type="predicted"/>
<dbReference type="GO" id="GO:0003676">
    <property type="term" value="F:nucleic acid binding"/>
    <property type="evidence" value="ECO:0007669"/>
    <property type="project" value="InterPro"/>
</dbReference>
<dbReference type="Gramene" id="C.cajan_38257.t">
    <property type="protein sequence ID" value="C.cajan_38257.t.cds1"/>
    <property type="gene ID" value="C.cajan_38257"/>
</dbReference>
<evidence type="ECO:0000256" key="2">
    <source>
        <dbReference type="SAM" id="MobiDB-lite"/>
    </source>
</evidence>
<dbReference type="GO" id="GO:0008270">
    <property type="term" value="F:zinc ion binding"/>
    <property type="evidence" value="ECO:0007669"/>
    <property type="project" value="UniProtKB-KW"/>
</dbReference>
<keyword evidence="1" id="KW-0863">Zinc-finger</keyword>
<dbReference type="Pfam" id="PF14392">
    <property type="entry name" value="zf-CCHC_4"/>
    <property type="match status" value="1"/>
</dbReference>
<feature type="domain" description="CCHC-type" evidence="3">
    <location>
        <begin position="197"/>
        <end position="212"/>
    </location>
</feature>
<dbReference type="InterPro" id="IPR040256">
    <property type="entry name" value="At4g02000-like"/>
</dbReference>
<dbReference type="OMA" id="TMADLWH"/>
<dbReference type="PANTHER" id="PTHR31286">
    <property type="entry name" value="GLYCINE-RICH CELL WALL STRUCTURAL PROTEIN 1.8-LIKE"/>
    <property type="match status" value="1"/>
</dbReference>
<reference evidence="4" key="1">
    <citation type="journal article" date="2012" name="Nat. Biotechnol.">
        <title>Draft genome sequence of pigeonpea (Cajanus cajan), an orphan legume crop of resource-poor farmers.</title>
        <authorList>
            <person name="Varshney R.K."/>
            <person name="Chen W."/>
            <person name="Li Y."/>
            <person name="Bharti A.K."/>
            <person name="Saxena R.K."/>
            <person name="Schlueter J.A."/>
            <person name="Donoghue M.T."/>
            <person name="Azam S."/>
            <person name="Fan G."/>
            <person name="Whaley A.M."/>
            <person name="Farmer A.D."/>
            <person name="Sheridan J."/>
            <person name="Iwata A."/>
            <person name="Tuteja R."/>
            <person name="Penmetsa R.V."/>
            <person name="Wu W."/>
            <person name="Upadhyaya H.D."/>
            <person name="Yang S.P."/>
            <person name="Shah T."/>
            <person name="Saxena K.B."/>
            <person name="Michael T."/>
            <person name="McCombie W.R."/>
            <person name="Yang B."/>
            <person name="Zhang G."/>
            <person name="Yang H."/>
            <person name="Wang J."/>
            <person name="Spillane C."/>
            <person name="Cook D.R."/>
            <person name="May G.D."/>
            <person name="Xu X."/>
            <person name="Jackson S.A."/>
        </authorList>
    </citation>
    <scope>NUCLEOTIDE SEQUENCE [LARGE SCALE GENOMIC DNA]</scope>
</reference>
<dbReference type="Proteomes" id="UP000075243">
    <property type="component" value="Unassembled WGS sequence"/>
</dbReference>
<dbReference type="EMBL" id="KQ484692">
    <property type="protein sequence ID" value="KYP34060.1"/>
    <property type="molecule type" value="Genomic_DNA"/>
</dbReference>
<dbReference type="Pfam" id="PF14111">
    <property type="entry name" value="DUF4283"/>
    <property type="match status" value="1"/>
</dbReference>
<accession>A0A151QUT5</accession>
<sequence length="331" mass="38270">MDFLEEDLEGLIIKDDDVEGTSNLVNLSLVGRFLTDKPIHTHIMKNRMASIWRPGKGVSISELKPGVFLFQFYHPLDLKRILDNGPWNFENSILIVSKIFEGDIPKDTPLNHIDVWVQVHNLPAGFMTQNVGEHLGNSLGKFLEYDSKHNISLWKSYMRIRIKIDICFPLQKEKKIKKQGGEWKTVIFKYEKIGQLCYLCGILGHNDKYCPKLFEKEDDDGIRLWGPELRADIRQIPSIGGERWLREDNITTNDNYKYQDSNHETTDPVNDSHPHDNEVIIGADKKRRRHEPSINPKHQKDFIQADMFDSNEVNNMTFLTAVPDAQGCQDL</sequence>